<evidence type="ECO:0000313" key="1">
    <source>
        <dbReference type="EMBL" id="TGN76915.1"/>
    </source>
</evidence>
<dbReference type="EMBL" id="SRRU01000011">
    <property type="protein sequence ID" value="TGN76915.1"/>
    <property type="molecule type" value="Genomic_DNA"/>
</dbReference>
<reference evidence="1 2" key="1">
    <citation type="submission" date="2019-04" db="EMBL/GenBank/DDBJ databases">
        <title>Streptomyces sp. nov. Bv016 isolated from bark of Buahinia variegata.</title>
        <authorList>
            <person name="Kanchanasin P."/>
            <person name="Tanasupawat S."/>
            <person name="Yuki M."/>
            <person name="Kudo T."/>
        </authorList>
    </citation>
    <scope>NUCLEOTIDE SEQUENCE [LARGE SCALE GENOMIC DNA]</scope>
    <source>
        <strain evidence="1 2">JCM 4765</strain>
    </source>
</reference>
<gene>
    <name evidence="1" type="ORF">E5082_26715</name>
</gene>
<evidence type="ECO:0000313" key="2">
    <source>
        <dbReference type="Proteomes" id="UP000298513"/>
    </source>
</evidence>
<organism evidence="1 2">
    <name type="scientific">Streptomyces griseoluteus</name>
    <dbReference type="NCBI Taxonomy" id="29306"/>
    <lineage>
        <taxon>Bacteria</taxon>
        <taxon>Bacillati</taxon>
        <taxon>Actinomycetota</taxon>
        <taxon>Actinomycetes</taxon>
        <taxon>Kitasatosporales</taxon>
        <taxon>Streptomycetaceae</taxon>
        <taxon>Streptomyces</taxon>
    </lineage>
</organism>
<dbReference type="AlphaFoldDB" id="A0A4Z1D578"/>
<comment type="caution">
    <text evidence="1">The sequence shown here is derived from an EMBL/GenBank/DDBJ whole genome shotgun (WGS) entry which is preliminary data.</text>
</comment>
<proteinExistence type="predicted"/>
<protein>
    <submittedName>
        <fullName evidence="1">Uncharacterized protein</fullName>
    </submittedName>
</protein>
<name>A0A4Z1D578_STRGP</name>
<dbReference type="Proteomes" id="UP000298513">
    <property type="component" value="Unassembled WGS sequence"/>
</dbReference>
<dbReference type="RefSeq" id="WP_135793817.1">
    <property type="nucleotide sequence ID" value="NZ_BNBQ01000011.1"/>
</dbReference>
<dbReference type="GeneID" id="91533843"/>
<accession>A0A4Z1D578</accession>
<keyword evidence="2" id="KW-1185">Reference proteome</keyword>
<sequence>MIKRAGFYREIGGQATTADDAPSLRDAVQDSGPWDEDRILAYLESALEIYSTMGAERDVLTGEEWIVGSGSLMTDGIWLWPVDLTYYVRRHHAALPQEFLDHIRANHYSVPDVPDERARRIFQEEFPDHAPAAAPSKAAGFFTWYVPKLDSARAHQLLTHLETAGLSAVHPLTNALFGFRETPVGNREPLMGDGAALAAALADDRYSKAEFTCWKGYDQSLTGIVRRTDETTQSITLRLTDVPVSDREEAVAALVRTLDQDAADCRGFVIDRAGVSASQDWDRILVGDGGHFTVWPDTVGILRDRVGNHPELAGSKPTAYGPLDVFHRA</sequence>